<sequence>MHRLQAKKKSQAKRKSQSKEVPVKEEDPAKGQNQAKEKTPATKSQWTKYPIETELIAQMKPLSSPVTRDLEHEVICDFNIDDALPAERYKPEIACSQGTSILLMQNSVNPDFRFDNIDIIAHAGTLGACSMFFDHNTPANAEQLGLMRFQLWGNALFIYNHEETRGGSLDGFLNAILFETTSKEWRRPYRAVKYNFGGLKCMVLFAYEILCPDPSAATTTDEGNSALKNARKGKAKSKPDNNTENSVAEYTGSVMMHKYGDEDEKIRALAQELPFD</sequence>
<proteinExistence type="predicted"/>
<gene>
    <name evidence="2" type="ORF">NW768_011541</name>
</gene>
<reference evidence="2" key="1">
    <citation type="submission" date="2022-09" db="EMBL/GenBank/DDBJ databases">
        <title>Fusarium specimens isolated from Avocado Roots.</title>
        <authorList>
            <person name="Stajich J."/>
            <person name="Roper C."/>
            <person name="Heimlech-Rivalta G."/>
        </authorList>
    </citation>
    <scope>NUCLEOTIDE SEQUENCE</scope>
    <source>
        <strain evidence="2">CF00095</strain>
    </source>
</reference>
<accession>A0ABQ8QXU1</accession>
<feature type="region of interest" description="Disordered" evidence="1">
    <location>
        <begin position="217"/>
        <end position="249"/>
    </location>
</feature>
<evidence type="ECO:0000256" key="1">
    <source>
        <dbReference type="SAM" id="MobiDB-lite"/>
    </source>
</evidence>
<dbReference type="Proteomes" id="UP001152024">
    <property type="component" value="Unassembled WGS sequence"/>
</dbReference>
<name>A0ABQ8QXU1_FUSEQ</name>
<comment type="caution">
    <text evidence="2">The sequence shown here is derived from an EMBL/GenBank/DDBJ whole genome shotgun (WGS) entry which is preliminary data.</text>
</comment>
<evidence type="ECO:0000313" key="3">
    <source>
        <dbReference type="Proteomes" id="UP001152024"/>
    </source>
</evidence>
<protein>
    <submittedName>
        <fullName evidence="2">Uncharacterized protein</fullName>
    </submittedName>
</protein>
<feature type="compositionally biased region" description="Basic and acidic residues" evidence="1">
    <location>
        <begin position="17"/>
        <end position="40"/>
    </location>
</feature>
<evidence type="ECO:0000313" key="2">
    <source>
        <dbReference type="EMBL" id="KAJ4113262.1"/>
    </source>
</evidence>
<dbReference type="EMBL" id="JAOQBH010000030">
    <property type="protein sequence ID" value="KAJ4113262.1"/>
    <property type="molecule type" value="Genomic_DNA"/>
</dbReference>
<feature type="compositionally biased region" description="Polar residues" evidence="1">
    <location>
        <begin position="217"/>
        <end position="227"/>
    </location>
</feature>
<keyword evidence="3" id="KW-1185">Reference proteome</keyword>
<organism evidence="2 3">
    <name type="scientific">Fusarium equiseti</name>
    <name type="common">Fusarium scirpi</name>
    <dbReference type="NCBI Taxonomy" id="61235"/>
    <lineage>
        <taxon>Eukaryota</taxon>
        <taxon>Fungi</taxon>
        <taxon>Dikarya</taxon>
        <taxon>Ascomycota</taxon>
        <taxon>Pezizomycotina</taxon>
        <taxon>Sordariomycetes</taxon>
        <taxon>Hypocreomycetidae</taxon>
        <taxon>Hypocreales</taxon>
        <taxon>Nectriaceae</taxon>
        <taxon>Fusarium</taxon>
        <taxon>Fusarium incarnatum-equiseti species complex</taxon>
    </lineage>
</organism>
<feature type="compositionally biased region" description="Basic residues" evidence="1">
    <location>
        <begin position="1"/>
        <end position="16"/>
    </location>
</feature>
<feature type="region of interest" description="Disordered" evidence="1">
    <location>
        <begin position="1"/>
        <end position="44"/>
    </location>
</feature>